<dbReference type="CDD" id="cd02070">
    <property type="entry name" value="corrinoid_protein_B12-BD"/>
    <property type="match status" value="1"/>
</dbReference>
<reference evidence="6 7" key="1">
    <citation type="submission" date="2015-12" db="EMBL/GenBank/DDBJ databases">
        <title>Draft genome sequnece of Fervidicola ferrireducens strain Y170.</title>
        <authorList>
            <person name="Patel B.K."/>
        </authorList>
    </citation>
    <scope>NUCLEOTIDE SEQUENCE [LARGE SCALE GENOMIC DNA]</scope>
    <source>
        <strain evidence="6 7">Y170</strain>
    </source>
</reference>
<dbReference type="GO" id="GO:0005829">
    <property type="term" value="C:cytosol"/>
    <property type="evidence" value="ECO:0007669"/>
    <property type="project" value="TreeGrafter"/>
</dbReference>
<dbReference type="PROSITE" id="PS51337">
    <property type="entry name" value="B12_BINDING_NTER"/>
    <property type="match status" value="1"/>
</dbReference>
<dbReference type="AlphaFoldDB" id="A0A140LA37"/>
<evidence type="ECO:0000259" key="4">
    <source>
        <dbReference type="PROSITE" id="PS51332"/>
    </source>
</evidence>
<dbReference type="SMART" id="SM01018">
    <property type="entry name" value="B12-binding_2"/>
    <property type="match status" value="1"/>
</dbReference>
<dbReference type="InterPro" id="IPR003759">
    <property type="entry name" value="Cbl-bd_cap"/>
</dbReference>
<dbReference type="EMBL" id="LOED01000011">
    <property type="protein sequence ID" value="KXG77412.1"/>
    <property type="molecule type" value="Genomic_DNA"/>
</dbReference>
<dbReference type="InParanoid" id="A0A140LA37"/>
<name>A0A140LA37_9FIRM</name>
<dbReference type="Gene3D" id="1.10.1240.10">
    <property type="entry name" value="Methionine synthase domain"/>
    <property type="match status" value="1"/>
</dbReference>
<dbReference type="PANTHER" id="PTHR45833:SF1">
    <property type="entry name" value="METHIONINE SYNTHASE"/>
    <property type="match status" value="1"/>
</dbReference>
<dbReference type="InterPro" id="IPR012741">
    <property type="entry name" value="Corrinoid_p"/>
</dbReference>
<dbReference type="InterPro" id="IPR036594">
    <property type="entry name" value="Meth_synthase_dom"/>
</dbReference>
<keyword evidence="7" id="KW-1185">Reference proteome</keyword>
<keyword evidence="3" id="KW-0170">Cobalt</keyword>
<comment type="similarity">
    <text evidence="1">Belongs to the methylamine corrinoid protein family.</text>
</comment>
<dbReference type="SUPFAM" id="SSF47644">
    <property type="entry name" value="Methionine synthase domain"/>
    <property type="match status" value="1"/>
</dbReference>
<dbReference type="PANTHER" id="PTHR45833">
    <property type="entry name" value="METHIONINE SYNTHASE"/>
    <property type="match status" value="1"/>
</dbReference>
<dbReference type="InterPro" id="IPR006158">
    <property type="entry name" value="Cobalamin-bd"/>
</dbReference>
<dbReference type="OrthoDB" id="9783599at2"/>
<dbReference type="Proteomes" id="UP000070427">
    <property type="component" value="Unassembled WGS sequence"/>
</dbReference>
<comment type="caution">
    <text evidence="6">The sequence shown here is derived from an EMBL/GenBank/DDBJ whole genome shotgun (WGS) entry which is preliminary data.</text>
</comment>
<protein>
    <submittedName>
        <fullName evidence="6">Methionine synthase</fullName>
        <ecNumber evidence="6">2.1.1.13</ecNumber>
    </submittedName>
</protein>
<dbReference type="FunFam" id="3.40.50.280:FF:000003">
    <property type="entry name" value="Dimethylamine methyltransferase corrinoid protein"/>
    <property type="match status" value="1"/>
</dbReference>
<dbReference type="PROSITE" id="PS51332">
    <property type="entry name" value="B12_BINDING"/>
    <property type="match status" value="1"/>
</dbReference>
<dbReference type="STRING" id="520764.AN618_11400"/>
<dbReference type="SUPFAM" id="SSF52242">
    <property type="entry name" value="Cobalamin (vitamin B12)-binding domain"/>
    <property type="match status" value="1"/>
</dbReference>
<evidence type="ECO:0000313" key="6">
    <source>
        <dbReference type="EMBL" id="KXG77412.1"/>
    </source>
</evidence>
<dbReference type="GO" id="GO:0031419">
    <property type="term" value="F:cobalamin binding"/>
    <property type="evidence" value="ECO:0007669"/>
    <property type="project" value="InterPro"/>
</dbReference>
<keyword evidence="6" id="KW-0489">Methyltransferase</keyword>
<evidence type="ECO:0000313" key="7">
    <source>
        <dbReference type="Proteomes" id="UP000070427"/>
    </source>
</evidence>
<keyword evidence="2" id="KW-0479">Metal-binding</keyword>
<dbReference type="GO" id="GO:0015948">
    <property type="term" value="P:methanogenesis"/>
    <property type="evidence" value="ECO:0007669"/>
    <property type="project" value="InterPro"/>
</dbReference>
<sequence>METAKLLKTIADSVLNMDEEAAANYVKQALEAGIDPMVIINEGLIAGMNQAGKLFEENEYFVPELLLCSDAMYAGLNVVTPHIKREENLYYGSVVIGVVEGDTHDIGKNLVKVMLEASGFRVYDLGRNVPAKTFVEKVKETRADLLCLSTLMTTTMGEMKKVIDLLEEEKIRGNVKVLVGGGPVSSSFARSIGADGYGENAAGAVRVAKEVLGIPQTRAS</sequence>
<dbReference type="GO" id="GO:0050667">
    <property type="term" value="P:homocysteine metabolic process"/>
    <property type="evidence" value="ECO:0007669"/>
    <property type="project" value="TreeGrafter"/>
</dbReference>
<keyword evidence="6" id="KW-0808">Transferase</keyword>
<evidence type="ECO:0000256" key="3">
    <source>
        <dbReference type="ARBA" id="ARBA00023285"/>
    </source>
</evidence>
<proteinExistence type="inferred from homology"/>
<dbReference type="Gene3D" id="3.40.50.280">
    <property type="entry name" value="Cobalamin-binding domain"/>
    <property type="match status" value="1"/>
</dbReference>
<dbReference type="GO" id="GO:0008705">
    <property type="term" value="F:methionine synthase activity"/>
    <property type="evidence" value="ECO:0007669"/>
    <property type="project" value="UniProtKB-EC"/>
</dbReference>
<accession>A0A140LA37</accession>
<evidence type="ECO:0000256" key="1">
    <source>
        <dbReference type="ARBA" id="ARBA00010854"/>
    </source>
</evidence>
<dbReference type="NCBIfam" id="TIGR02370">
    <property type="entry name" value="pyl_corrinoid"/>
    <property type="match status" value="1"/>
</dbReference>
<dbReference type="InterPro" id="IPR036724">
    <property type="entry name" value="Cobalamin-bd_sf"/>
</dbReference>
<dbReference type="GO" id="GO:0050897">
    <property type="term" value="F:cobalt ion binding"/>
    <property type="evidence" value="ECO:0007669"/>
    <property type="project" value="InterPro"/>
</dbReference>
<organism evidence="6 7">
    <name type="scientific">Fervidicola ferrireducens</name>
    <dbReference type="NCBI Taxonomy" id="520764"/>
    <lineage>
        <taxon>Bacteria</taxon>
        <taxon>Bacillati</taxon>
        <taxon>Bacillota</taxon>
        <taxon>Clostridia</taxon>
        <taxon>Thermosediminibacterales</taxon>
        <taxon>Thermosediminibacteraceae</taxon>
        <taxon>Fervidicola</taxon>
    </lineage>
</organism>
<feature type="domain" description="B12-binding N-terminal" evidence="5">
    <location>
        <begin position="1"/>
        <end position="91"/>
    </location>
</feature>
<dbReference type="GO" id="GO:0046653">
    <property type="term" value="P:tetrahydrofolate metabolic process"/>
    <property type="evidence" value="ECO:0007669"/>
    <property type="project" value="TreeGrafter"/>
</dbReference>
<feature type="domain" description="B12-binding" evidence="4">
    <location>
        <begin position="91"/>
        <end position="220"/>
    </location>
</feature>
<evidence type="ECO:0000259" key="5">
    <source>
        <dbReference type="PROSITE" id="PS51337"/>
    </source>
</evidence>
<dbReference type="RefSeq" id="WP_083515072.1">
    <property type="nucleotide sequence ID" value="NZ_LOED01000011.1"/>
</dbReference>
<gene>
    <name evidence="6" type="primary">metH_4</name>
    <name evidence="6" type="ORF">AN618_11400</name>
</gene>
<dbReference type="GO" id="GO:0032259">
    <property type="term" value="P:methylation"/>
    <property type="evidence" value="ECO:0007669"/>
    <property type="project" value="UniProtKB-KW"/>
</dbReference>
<dbReference type="EC" id="2.1.1.13" evidence="6"/>
<evidence type="ECO:0000256" key="2">
    <source>
        <dbReference type="ARBA" id="ARBA00022723"/>
    </source>
</evidence>
<dbReference type="Pfam" id="PF02310">
    <property type="entry name" value="B12-binding"/>
    <property type="match status" value="1"/>
</dbReference>
<dbReference type="Pfam" id="PF02607">
    <property type="entry name" value="B12-binding_2"/>
    <property type="match status" value="1"/>
</dbReference>
<dbReference type="InterPro" id="IPR050554">
    <property type="entry name" value="Met_Synthase/Corrinoid"/>
</dbReference>